<reference evidence="2" key="1">
    <citation type="submission" date="2022-05" db="EMBL/GenBank/DDBJ databases">
        <title>Draft genome sequence of Clostridium tertium strain CP3 isolated from Peru.</title>
        <authorList>
            <person name="Hurtado R."/>
            <person name="Lima L."/>
            <person name="Sousa T."/>
            <person name="Jaiswal A.K."/>
            <person name="Tiwari S."/>
            <person name="Maturrano L."/>
            <person name="Brenig B."/>
            <person name="Azevedo V."/>
        </authorList>
    </citation>
    <scope>NUCLEOTIDE SEQUENCE</scope>
    <source>
        <strain evidence="2">CP3</strain>
    </source>
</reference>
<evidence type="ECO:0000259" key="1">
    <source>
        <dbReference type="PROSITE" id="PS51186"/>
    </source>
</evidence>
<dbReference type="Pfam" id="PF00583">
    <property type="entry name" value="Acetyltransf_1"/>
    <property type="match status" value="1"/>
</dbReference>
<dbReference type="InterPro" id="IPR000182">
    <property type="entry name" value="GNAT_dom"/>
</dbReference>
<sequence>MCVELIIDKEQTKKGHDNTLEVQRIYVLGKNIGKILMQKSIEIGRNSGLNYIWLGVWENNISAIKFYERQGFIKFDIHVFKLSDDEQTDNLMKLAL</sequence>
<feature type="domain" description="N-acetyltransferase" evidence="1">
    <location>
        <begin position="1"/>
        <end position="96"/>
    </location>
</feature>
<dbReference type="PROSITE" id="PS51186">
    <property type="entry name" value="GNAT"/>
    <property type="match status" value="1"/>
</dbReference>
<accession>A0A9X3XKF9</accession>
<dbReference type="SUPFAM" id="SSF55729">
    <property type="entry name" value="Acyl-CoA N-acyltransferases (Nat)"/>
    <property type="match status" value="1"/>
</dbReference>
<dbReference type="InterPro" id="IPR016181">
    <property type="entry name" value="Acyl_CoA_acyltransferase"/>
</dbReference>
<dbReference type="Gene3D" id="3.40.630.30">
    <property type="match status" value="1"/>
</dbReference>
<proteinExistence type="predicted"/>
<dbReference type="GO" id="GO:0016747">
    <property type="term" value="F:acyltransferase activity, transferring groups other than amino-acyl groups"/>
    <property type="evidence" value="ECO:0007669"/>
    <property type="project" value="InterPro"/>
</dbReference>
<evidence type="ECO:0000313" key="3">
    <source>
        <dbReference type="Proteomes" id="UP001141183"/>
    </source>
</evidence>
<dbReference type="CDD" id="cd04301">
    <property type="entry name" value="NAT_SF"/>
    <property type="match status" value="1"/>
</dbReference>
<comment type="caution">
    <text evidence="2">The sequence shown here is derived from an EMBL/GenBank/DDBJ whole genome shotgun (WGS) entry which is preliminary data.</text>
</comment>
<evidence type="ECO:0000313" key="2">
    <source>
        <dbReference type="EMBL" id="MDC4239966.1"/>
    </source>
</evidence>
<dbReference type="AlphaFoldDB" id="A0A9X3XKF9"/>
<keyword evidence="3" id="KW-1185">Reference proteome</keyword>
<gene>
    <name evidence="2" type="ORF">NE398_07285</name>
</gene>
<organism evidence="2 3">
    <name type="scientific">Clostridium tertium</name>
    <dbReference type="NCBI Taxonomy" id="1559"/>
    <lineage>
        <taxon>Bacteria</taxon>
        <taxon>Bacillati</taxon>
        <taxon>Bacillota</taxon>
        <taxon>Clostridia</taxon>
        <taxon>Eubacteriales</taxon>
        <taxon>Clostridiaceae</taxon>
        <taxon>Clostridium</taxon>
    </lineage>
</organism>
<dbReference type="EMBL" id="JAMRYU010000006">
    <property type="protein sequence ID" value="MDC4239966.1"/>
    <property type="molecule type" value="Genomic_DNA"/>
</dbReference>
<protein>
    <submittedName>
        <fullName evidence="2">GNAT family N-acetyltransferase</fullName>
    </submittedName>
</protein>
<dbReference type="Proteomes" id="UP001141183">
    <property type="component" value="Unassembled WGS sequence"/>
</dbReference>
<dbReference type="RefSeq" id="WP_111931705.1">
    <property type="nucleotide sequence ID" value="NZ_JAMRYU010000006.1"/>
</dbReference>
<name>A0A9X3XKF9_9CLOT</name>